<dbReference type="SUPFAM" id="SSF46785">
    <property type="entry name" value="Winged helix' DNA-binding domain"/>
    <property type="match status" value="1"/>
</dbReference>
<dbReference type="GO" id="GO:0003700">
    <property type="term" value="F:DNA-binding transcription factor activity"/>
    <property type="evidence" value="ECO:0007669"/>
    <property type="project" value="InterPro"/>
</dbReference>
<dbReference type="NCBIfam" id="NF007488">
    <property type="entry name" value="PRK10082.1"/>
    <property type="match status" value="1"/>
</dbReference>
<dbReference type="InterPro" id="IPR036388">
    <property type="entry name" value="WH-like_DNA-bd_sf"/>
</dbReference>
<dbReference type="SUPFAM" id="SSF53850">
    <property type="entry name" value="Periplasmic binding protein-like II"/>
    <property type="match status" value="1"/>
</dbReference>
<protein>
    <submittedName>
        <fullName evidence="6">DNA-binding transcriptional regulator</fullName>
    </submittedName>
</protein>
<keyword evidence="4" id="KW-0804">Transcription</keyword>
<dbReference type="InterPro" id="IPR000847">
    <property type="entry name" value="LysR_HTH_N"/>
</dbReference>
<evidence type="ECO:0000256" key="2">
    <source>
        <dbReference type="ARBA" id="ARBA00023015"/>
    </source>
</evidence>
<comment type="similarity">
    <text evidence="1">Belongs to the LysR transcriptional regulatory family.</text>
</comment>
<dbReference type="PROSITE" id="PS50931">
    <property type="entry name" value="HTH_LYSR"/>
    <property type="match status" value="1"/>
</dbReference>
<dbReference type="EMBL" id="UGFE01000002">
    <property type="protein sequence ID" value="STM25961.1"/>
    <property type="molecule type" value="Genomic_DNA"/>
</dbReference>
<dbReference type="PRINTS" id="PR00039">
    <property type="entry name" value="HTHLYSR"/>
</dbReference>
<reference evidence="6 7" key="1">
    <citation type="submission" date="2018-06" db="EMBL/GenBank/DDBJ databases">
        <authorList>
            <consortium name="Pathogen Informatics"/>
            <person name="Doyle S."/>
        </authorList>
    </citation>
    <scope>NUCLEOTIDE SEQUENCE [LARGE SCALE GENOMIC DNA]</scope>
    <source>
        <strain evidence="6 7">NCTC8333</strain>
    </source>
</reference>
<dbReference type="GO" id="GO:0000976">
    <property type="term" value="F:transcription cis-regulatory region binding"/>
    <property type="evidence" value="ECO:0007669"/>
    <property type="project" value="TreeGrafter"/>
</dbReference>
<dbReference type="AlphaFoldDB" id="A0AAX2KHR3"/>
<sequence>MDDCGAVLHNIETKWLYDFLTLEKCRNFSQAAVSRYVSQPAFSRRIRALEQAIGVELFNRQVTPLQLSEQGKIFHSQIRHLLQQLESNLAELRGGSDYAQRKIKIAAAHSLSLGLLPSIISQMPPLFTWAIEAIDVDEAADKLCEGQSDCIFSFHDEDLLEAPFDHIRLFESQLFPVCASDEHGEALFNLAQPHFPLLNYSRNSYMGRLINRTLTRHSELSFSTFFVSSMSELLKQVALDGCGIAWLPEFAIQQEIRSGQLVVLNRDELVIPIQAYAYRMNTRMNPVAERFWRELRELEIVLSRHSRASHYANRHYPRPDQTLAVHRRGTALSQG</sequence>
<dbReference type="Proteomes" id="UP000254718">
    <property type="component" value="Unassembled WGS sequence"/>
</dbReference>
<evidence type="ECO:0000259" key="5">
    <source>
        <dbReference type="PROSITE" id="PS50931"/>
    </source>
</evidence>
<dbReference type="Gene3D" id="1.10.10.10">
    <property type="entry name" value="Winged helix-like DNA-binding domain superfamily/Winged helix DNA-binding domain"/>
    <property type="match status" value="1"/>
</dbReference>
<keyword evidence="2" id="KW-0805">Transcription regulation</keyword>
<dbReference type="CDD" id="cd05466">
    <property type="entry name" value="PBP2_LTTR_substrate"/>
    <property type="match status" value="1"/>
</dbReference>
<comment type="caution">
    <text evidence="6">The sequence shown here is derived from an EMBL/GenBank/DDBJ whole genome shotgun (WGS) entry which is preliminary data.</text>
</comment>
<dbReference type="Pfam" id="PF03466">
    <property type="entry name" value="LysR_substrate"/>
    <property type="match status" value="1"/>
</dbReference>
<evidence type="ECO:0000256" key="4">
    <source>
        <dbReference type="ARBA" id="ARBA00023163"/>
    </source>
</evidence>
<name>A0AAX2KHR3_ECOLX</name>
<dbReference type="PANTHER" id="PTHR30126:SF2">
    <property type="entry name" value="HTH-TYPE TRANSCRIPTIONAL REGULATOR YJIE"/>
    <property type="match status" value="1"/>
</dbReference>
<evidence type="ECO:0000256" key="3">
    <source>
        <dbReference type="ARBA" id="ARBA00023125"/>
    </source>
</evidence>
<evidence type="ECO:0000256" key="1">
    <source>
        <dbReference type="ARBA" id="ARBA00009437"/>
    </source>
</evidence>
<dbReference type="InterPro" id="IPR005119">
    <property type="entry name" value="LysR_subst-bd"/>
</dbReference>
<gene>
    <name evidence="6" type="primary">yjiE</name>
    <name evidence="6" type="ORF">NCTC8333_05013</name>
</gene>
<evidence type="ECO:0000313" key="7">
    <source>
        <dbReference type="Proteomes" id="UP000254718"/>
    </source>
</evidence>
<dbReference type="Pfam" id="PF00126">
    <property type="entry name" value="HTH_1"/>
    <property type="match status" value="1"/>
</dbReference>
<dbReference type="RefSeq" id="WP_000340768.1">
    <property type="nucleotide sequence ID" value="NZ_JADDSD010000018.1"/>
</dbReference>
<evidence type="ECO:0000313" key="6">
    <source>
        <dbReference type="EMBL" id="STM25961.1"/>
    </source>
</evidence>
<keyword evidence="3 6" id="KW-0238">DNA-binding</keyword>
<dbReference type="InterPro" id="IPR036390">
    <property type="entry name" value="WH_DNA-bd_sf"/>
</dbReference>
<feature type="domain" description="HTH lysR-type" evidence="5">
    <location>
        <begin position="11"/>
        <end position="68"/>
    </location>
</feature>
<organism evidence="6 7">
    <name type="scientific">Escherichia coli</name>
    <dbReference type="NCBI Taxonomy" id="562"/>
    <lineage>
        <taxon>Bacteria</taxon>
        <taxon>Pseudomonadati</taxon>
        <taxon>Pseudomonadota</taxon>
        <taxon>Gammaproteobacteria</taxon>
        <taxon>Enterobacterales</taxon>
        <taxon>Enterobacteriaceae</taxon>
        <taxon>Escherichia</taxon>
    </lineage>
</organism>
<proteinExistence type="inferred from homology"/>
<dbReference type="Gene3D" id="3.40.190.290">
    <property type="match status" value="1"/>
</dbReference>
<dbReference type="PANTHER" id="PTHR30126">
    <property type="entry name" value="HTH-TYPE TRANSCRIPTIONAL REGULATOR"/>
    <property type="match status" value="1"/>
</dbReference>
<accession>A0AAX2KHR3</accession>